<feature type="region of interest" description="Disordered" evidence="1">
    <location>
        <begin position="214"/>
        <end position="267"/>
    </location>
</feature>
<accession>A0A6J8ADZ0</accession>
<evidence type="ECO:0000313" key="2">
    <source>
        <dbReference type="EMBL" id="CAC5364757.1"/>
    </source>
</evidence>
<proteinExistence type="predicted"/>
<evidence type="ECO:0000313" key="3">
    <source>
        <dbReference type="Proteomes" id="UP000507470"/>
    </source>
</evidence>
<gene>
    <name evidence="2" type="ORF">MCOR_5694</name>
</gene>
<evidence type="ECO:0000256" key="1">
    <source>
        <dbReference type="SAM" id="MobiDB-lite"/>
    </source>
</evidence>
<protein>
    <submittedName>
        <fullName evidence="2">Uncharacterized protein</fullName>
    </submittedName>
</protein>
<reference evidence="2 3" key="1">
    <citation type="submission" date="2020-06" db="EMBL/GenBank/DDBJ databases">
        <authorList>
            <person name="Li R."/>
            <person name="Bekaert M."/>
        </authorList>
    </citation>
    <scope>NUCLEOTIDE SEQUENCE [LARGE SCALE GENOMIC DNA]</scope>
    <source>
        <strain evidence="3">wild</strain>
    </source>
</reference>
<keyword evidence="3" id="KW-1185">Reference proteome</keyword>
<feature type="compositionally biased region" description="Basic and acidic residues" evidence="1">
    <location>
        <begin position="216"/>
        <end position="233"/>
    </location>
</feature>
<name>A0A6J8ADZ0_MYTCO</name>
<dbReference type="Proteomes" id="UP000507470">
    <property type="component" value="Unassembled WGS sequence"/>
</dbReference>
<dbReference type="EMBL" id="CACVKT020001065">
    <property type="protein sequence ID" value="CAC5364757.1"/>
    <property type="molecule type" value="Genomic_DNA"/>
</dbReference>
<dbReference type="AlphaFoldDB" id="A0A6J8ADZ0"/>
<sequence>MPYNVTWGNLGIEDLAISYPGIVIDVQEEVVEITTDTETSNQTKDADTQTDQVKIRKLMSDYGIVSLGYSVILLEAPIAQGSFCPSFQLQNDADNRKMSDYITDFVKGWTRLLLIVPCQDICLPRDKRRQPSKRTDWKERINNRHNPYICLGVERFPQDSAEDTSGFEDDNISEVHISSIEGEEYCIESLPIPPRQNTVPLEVTEEGIDVFFEESGDAHQDAPGEGYTHRPPQDDQQDAPGQGCAHRPPQDDQQNAPGGLYPPATSR</sequence>
<organism evidence="2 3">
    <name type="scientific">Mytilus coruscus</name>
    <name type="common">Sea mussel</name>
    <dbReference type="NCBI Taxonomy" id="42192"/>
    <lineage>
        <taxon>Eukaryota</taxon>
        <taxon>Metazoa</taxon>
        <taxon>Spiralia</taxon>
        <taxon>Lophotrochozoa</taxon>
        <taxon>Mollusca</taxon>
        <taxon>Bivalvia</taxon>
        <taxon>Autobranchia</taxon>
        <taxon>Pteriomorphia</taxon>
        <taxon>Mytilida</taxon>
        <taxon>Mytiloidea</taxon>
        <taxon>Mytilidae</taxon>
        <taxon>Mytilinae</taxon>
        <taxon>Mytilus</taxon>
    </lineage>
</organism>